<dbReference type="Proteomes" id="UP000006867">
    <property type="component" value="Chromosome"/>
</dbReference>
<gene>
    <name evidence="1" type="ordered locus">BATR1942_18030</name>
</gene>
<accession>A0ABM5M317</accession>
<reference evidence="1 2" key="1">
    <citation type="journal article" date="2011" name="Front. Microbiol.">
        <title>Genomic signatures of strain selection and enhancement in Bacillus atrophaeus var. globigii, a historical biowarfare simulant.</title>
        <authorList>
            <person name="Gibbons H.S."/>
            <person name="Broomall S.M."/>
            <person name="McNew L.A."/>
            <person name="Daligault H."/>
            <person name="Chapman C."/>
            <person name="Bruce D."/>
            <person name="Karavis M."/>
            <person name="Krepps M."/>
            <person name="McGregor P.A."/>
            <person name="Hong C."/>
            <person name="Park K.H."/>
            <person name="Akmal A."/>
            <person name="Feldman A."/>
            <person name="Lin J.S."/>
            <person name="Chang W.E."/>
            <person name="Higgs B.W."/>
            <person name="Demirev P."/>
            <person name="Lindquist J."/>
            <person name="Liem A."/>
            <person name="Fochler E."/>
            <person name="Read T.D."/>
            <person name="Tapia R."/>
            <person name="Johnson S."/>
            <person name="Bishop-Lilly K.A."/>
            <person name="Detter C."/>
            <person name="Han C."/>
            <person name="Sozhamannan S."/>
            <person name="Rosenzweig C.N."/>
            <person name="Skowronski E.W."/>
        </authorList>
    </citation>
    <scope>NUCLEOTIDE SEQUENCE [LARGE SCALE GENOMIC DNA]</scope>
    <source>
        <strain evidence="1 2">1942</strain>
    </source>
</reference>
<keyword evidence="2" id="KW-1185">Reference proteome</keyword>
<name>A0ABM5M317_BACA1</name>
<proteinExistence type="predicted"/>
<organism evidence="1 2">
    <name type="scientific">Bacillus atrophaeus (strain 1942)</name>
    <dbReference type="NCBI Taxonomy" id="720555"/>
    <lineage>
        <taxon>Bacteria</taxon>
        <taxon>Bacillati</taxon>
        <taxon>Bacillota</taxon>
        <taxon>Bacilli</taxon>
        <taxon>Bacillales</taxon>
        <taxon>Bacillaceae</taxon>
        <taxon>Bacillus</taxon>
    </lineage>
</organism>
<protein>
    <submittedName>
        <fullName evidence="1">Uncharacterized protein</fullName>
    </submittedName>
</protein>
<sequence>MGFFIRNGHEEYVTKAGKSDFEKVQFASFFKFMAVKKISLPTSFRQRHVQSFFHIFKYGESDQTAFSHPNITSN</sequence>
<evidence type="ECO:0000313" key="2">
    <source>
        <dbReference type="Proteomes" id="UP000006867"/>
    </source>
</evidence>
<evidence type="ECO:0000313" key="1">
    <source>
        <dbReference type="EMBL" id="ADP34523.1"/>
    </source>
</evidence>
<dbReference type="EMBL" id="CP002207">
    <property type="protein sequence ID" value="ADP34523.1"/>
    <property type="molecule type" value="Genomic_DNA"/>
</dbReference>